<evidence type="ECO:0000313" key="2">
    <source>
        <dbReference type="Proteomes" id="UP000305401"/>
    </source>
</evidence>
<reference evidence="1" key="1">
    <citation type="submission" date="2019-04" db="EMBL/GenBank/DDBJ databases">
        <title>Microbes associate with the intestines of laboratory mice.</title>
        <authorList>
            <person name="Navarre W."/>
            <person name="Wong E."/>
            <person name="Huang K.C."/>
            <person name="Tropini C."/>
            <person name="Ng K."/>
            <person name="Yu B."/>
        </authorList>
    </citation>
    <scope>NUCLEOTIDE SEQUENCE</scope>
    <source>
        <strain evidence="1">NM86_A22</strain>
    </source>
</reference>
<protein>
    <submittedName>
        <fullName evidence="1">HDIG domain-containing protein</fullName>
    </submittedName>
</protein>
<dbReference type="EMBL" id="SSTG01000076">
    <property type="protein sequence ID" value="THG49991.1"/>
    <property type="molecule type" value="Genomic_DNA"/>
</dbReference>
<proteinExistence type="predicted"/>
<organism evidence="1 2">
    <name type="scientific">Muribaculum caecicola</name>
    <dbReference type="NCBI Taxonomy" id="3038144"/>
    <lineage>
        <taxon>Bacteria</taxon>
        <taxon>Pseudomonadati</taxon>
        <taxon>Bacteroidota</taxon>
        <taxon>Bacteroidia</taxon>
        <taxon>Bacteroidales</taxon>
        <taxon>Muribaculaceae</taxon>
        <taxon>Muribaculum</taxon>
    </lineage>
</organism>
<gene>
    <name evidence="1" type="ORF">E5990_06820</name>
</gene>
<sequence length="607" mass="68779">MKRFLNSYTTMRVLLYLGCVVMAVWLMPRKAANNYQYELGKPWAYPLLTAPADMPVYPDSLSATLARDSIDATFRPVYKRDISMEKQAVAAFATRINTLDSVNLTPRQRNKLINSLRTLLEDGIVDAGTYARIRSGAMPQVRFIHDDVALSVPTDKFLSPREAYARIDSMYASDSDYRNAIMSSGMSQFVRPNIIPDTVRTKLLYDEVMQKAMAPIDVLMEGTKIIDRGEMVTPQVYRNLQTYEKIVHRHEPTHVNMHHYPIAGQTLYIMLVFGGIYMFLYYFRRRIFMSDRAMLFIMALSITFLLLAYGMNETIGNGLYMVPFTIIPILIVVFFDGRTAFFVYVSEILLAMLVCAYPLEFMFTQWTAGVVALCTMKELTRRSQLVRAAFYIFITYTLAYVAVQIIQTATIERISPRMIGVFGINAVLISFAYVLVFVVEKMFGFVSSVTLVELSDVNSKLLRELSAECPGTFQHSMQVSNLASEAAHRIGANVQLVRTGALYHDIGKIENPAFFTENQHGVNPHDALDPYQSARVVIGHVSHGLRKAEREKLPSVIRDFITQHHGRGKAMYFYNTCVNAHPGEEIDPAPFTYPGPNPQTREASILM</sequence>
<name>A0AC61S4U5_9BACT</name>
<dbReference type="Proteomes" id="UP000305401">
    <property type="component" value="Unassembled WGS sequence"/>
</dbReference>
<accession>A0AC61S4U5</accession>
<evidence type="ECO:0000313" key="1">
    <source>
        <dbReference type="EMBL" id="THG49991.1"/>
    </source>
</evidence>
<feature type="non-terminal residue" evidence="1">
    <location>
        <position position="607"/>
    </location>
</feature>
<keyword evidence="2" id="KW-1185">Reference proteome</keyword>
<comment type="caution">
    <text evidence="1">The sequence shown here is derived from an EMBL/GenBank/DDBJ whole genome shotgun (WGS) entry which is preliminary data.</text>
</comment>